<dbReference type="InterPro" id="IPR001453">
    <property type="entry name" value="MoaB/Mog_dom"/>
</dbReference>
<feature type="domain" description="MoaB/Mog" evidence="2">
    <location>
        <begin position="4"/>
        <end position="174"/>
    </location>
</feature>
<organism evidence="3 4">
    <name type="scientific">Geothrix rubra</name>
    <dbReference type="NCBI Taxonomy" id="2927977"/>
    <lineage>
        <taxon>Bacteria</taxon>
        <taxon>Pseudomonadati</taxon>
        <taxon>Acidobacteriota</taxon>
        <taxon>Holophagae</taxon>
        <taxon>Holophagales</taxon>
        <taxon>Holophagaceae</taxon>
        <taxon>Geothrix</taxon>
    </lineage>
</organism>
<dbReference type="PIRSF" id="PIRSF006728">
    <property type="entry name" value="CinA"/>
    <property type="match status" value="1"/>
</dbReference>
<comment type="similarity">
    <text evidence="1">Belongs to the CinA family.</text>
</comment>
<dbReference type="SUPFAM" id="SSF142433">
    <property type="entry name" value="CinA-like"/>
    <property type="match status" value="1"/>
</dbReference>
<dbReference type="InterPro" id="IPR008135">
    <property type="entry name" value="Competence-induced_CinA"/>
</dbReference>
<dbReference type="InterPro" id="IPR036653">
    <property type="entry name" value="CinA-like_C"/>
</dbReference>
<evidence type="ECO:0000313" key="4">
    <source>
        <dbReference type="Proteomes" id="UP001165089"/>
    </source>
</evidence>
<evidence type="ECO:0000313" key="3">
    <source>
        <dbReference type="EMBL" id="GLH68886.1"/>
    </source>
</evidence>
<dbReference type="RefSeq" id="WP_285722533.1">
    <property type="nucleotide sequence ID" value="NZ_BSDD01000001.1"/>
</dbReference>
<reference evidence="3 4" key="1">
    <citation type="journal article" date="2023" name="Antonie Van Leeuwenhoek">
        <title>Mesoterricola silvestris gen. nov., sp. nov., Mesoterricola sediminis sp. nov., Geothrix oryzae sp. nov., Geothrix edaphica sp. nov., Geothrix rubra sp. nov., and Geothrix limicola sp. nov., six novel members of Acidobacteriota isolated from soils.</title>
        <authorList>
            <person name="Itoh H."/>
            <person name="Sugisawa Y."/>
            <person name="Mise K."/>
            <person name="Xu Z."/>
            <person name="Kuniyasu M."/>
            <person name="Ushijima N."/>
            <person name="Kawano K."/>
            <person name="Kobayashi E."/>
            <person name="Shiratori Y."/>
            <person name="Masuda Y."/>
            <person name="Senoo K."/>
        </authorList>
    </citation>
    <scope>NUCLEOTIDE SEQUENCE [LARGE SCALE GENOMIC DNA]</scope>
    <source>
        <strain evidence="3 4">Red803</strain>
    </source>
</reference>
<dbReference type="PANTHER" id="PTHR13939">
    <property type="entry name" value="NICOTINAMIDE-NUCLEOTIDE AMIDOHYDROLASE PNCC"/>
    <property type="match status" value="1"/>
</dbReference>
<proteinExistence type="inferred from homology"/>
<evidence type="ECO:0000256" key="1">
    <source>
        <dbReference type="HAMAP-Rule" id="MF_00226"/>
    </source>
</evidence>
<dbReference type="Gene3D" id="3.40.980.10">
    <property type="entry name" value="MoaB/Mog-like domain"/>
    <property type="match status" value="1"/>
</dbReference>
<dbReference type="InterPro" id="IPR050101">
    <property type="entry name" value="CinA"/>
</dbReference>
<evidence type="ECO:0000259" key="2">
    <source>
        <dbReference type="SMART" id="SM00852"/>
    </source>
</evidence>
<dbReference type="NCBIfam" id="TIGR00199">
    <property type="entry name" value="PncC_domain"/>
    <property type="match status" value="1"/>
</dbReference>
<gene>
    <name evidence="3" type="ORF">GETHPA_04190</name>
</gene>
<dbReference type="NCBIfam" id="TIGR00200">
    <property type="entry name" value="cinA_nterm"/>
    <property type="match status" value="1"/>
</dbReference>
<comment type="caution">
    <text evidence="3">The sequence shown here is derived from an EMBL/GenBank/DDBJ whole genome shotgun (WGS) entry which is preliminary data.</text>
</comment>
<sequence length="410" mass="43616">MRIECIAIGTELLTTRRLDTNSVWLAERLAELGLGLSLKTAVGDSREDLAEVFRAALERSDLILTTGGLGPTFDDFTKELFAEILGVPLREDAQSRADILAFYEARQRVPPPANFKQALIPEGAVALRNQVGTAPGVLWVDPPGHPGTRILMFPGVPREMKRMWEEHALPRLRSLAGRPVHTLRLVVGGVPESTLDQRTQELRERHGQLDWTILASLTQVELLARGDDPVALERARADFEPLLDADLACVGEGNLEDAVLDRLKVRGETLAVAESMTGGLLASRLTAIPGASAAFLGGATVYSAQAKSALLGLDPATLATEGTVSEATSRRLAEAVRAKLGATWGLAVTGNAGPGAEGDAPVGTVHLALAGQDGTDSRTFHVPGDRSEVQLRGTARALDLLRRALGPGGR</sequence>
<dbReference type="Pfam" id="PF00994">
    <property type="entry name" value="MoCF_biosynth"/>
    <property type="match status" value="1"/>
</dbReference>
<dbReference type="SMART" id="SM00852">
    <property type="entry name" value="MoCF_biosynth"/>
    <property type="match status" value="1"/>
</dbReference>
<accession>A0ABQ5Q369</accession>
<name>A0ABQ5Q369_9BACT</name>
<dbReference type="InterPro" id="IPR008136">
    <property type="entry name" value="CinA_C"/>
</dbReference>
<dbReference type="EMBL" id="BSDD01000001">
    <property type="protein sequence ID" value="GLH68886.1"/>
    <property type="molecule type" value="Genomic_DNA"/>
</dbReference>
<dbReference type="Gene3D" id="3.90.950.20">
    <property type="entry name" value="CinA-like"/>
    <property type="match status" value="1"/>
</dbReference>
<keyword evidence="4" id="KW-1185">Reference proteome</keyword>
<protein>
    <recommendedName>
        <fullName evidence="1">CinA-like protein</fullName>
    </recommendedName>
</protein>
<dbReference type="HAMAP" id="MF_00226_B">
    <property type="entry name" value="CinA_B"/>
    <property type="match status" value="1"/>
</dbReference>
<dbReference type="Proteomes" id="UP001165089">
    <property type="component" value="Unassembled WGS sequence"/>
</dbReference>
<dbReference type="Pfam" id="PF02464">
    <property type="entry name" value="CinA"/>
    <property type="match status" value="1"/>
</dbReference>
<dbReference type="PANTHER" id="PTHR13939:SF0">
    <property type="entry name" value="NMN AMIDOHYDROLASE-LIKE PROTEIN YFAY"/>
    <property type="match status" value="1"/>
</dbReference>
<dbReference type="CDD" id="cd00885">
    <property type="entry name" value="cinA"/>
    <property type="match status" value="1"/>
</dbReference>
<dbReference type="SUPFAM" id="SSF53218">
    <property type="entry name" value="Molybdenum cofactor biosynthesis proteins"/>
    <property type="match status" value="1"/>
</dbReference>
<dbReference type="InterPro" id="IPR036425">
    <property type="entry name" value="MoaB/Mog-like_dom_sf"/>
</dbReference>